<feature type="compositionally biased region" description="Basic and acidic residues" evidence="1">
    <location>
        <begin position="600"/>
        <end position="612"/>
    </location>
</feature>
<dbReference type="OrthoDB" id="3549294at2759"/>
<keyword evidence="3" id="KW-1185">Reference proteome</keyword>
<organism evidence="2 3">
    <name type="scientific">Penicillium cinerascens</name>
    <dbReference type="NCBI Taxonomy" id="70096"/>
    <lineage>
        <taxon>Eukaryota</taxon>
        <taxon>Fungi</taxon>
        <taxon>Dikarya</taxon>
        <taxon>Ascomycota</taxon>
        <taxon>Pezizomycotina</taxon>
        <taxon>Eurotiomycetes</taxon>
        <taxon>Eurotiomycetidae</taxon>
        <taxon>Eurotiales</taxon>
        <taxon>Aspergillaceae</taxon>
        <taxon>Penicillium</taxon>
    </lineage>
</organism>
<comment type="caution">
    <text evidence="2">The sequence shown here is derived from an EMBL/GenBank/DDBJ whole genome shotgun (WGS) entry which is preliminary data.</text>
</comment>
<gene>
    <name evidence="2" type="ORF">N7498_010833</name>
</gene>
<accession>A0A9W9J787</accession>
<dbReference type="GeneID" id="83185190"/>
<dbReference type="EMBL" id="JAPQKR010000016">
    <property type="protein sequence ID" value="KAJ5191848.1"/>
    <property type="molecule type" value="Genomic_DNA"/>
</dbReference>
<evidence type="ECO:0000256" key="1">
    <source>
        <dbReference type="SAM" id="MobiDB-lite"/>
    </source>
</evidence>
<evidence type="ECO:0000313" key="2">
    <source>
        <dbReference type="EMBL" id="KAJ5191848.1"/>
    </source>
</evidence>
<dbReference type="Proteomes" id="UP001150904">
    <property type="component" value="Unassembled WGS sequence"/>
</dbReference>
<evidence type="ECO:0000313" key="3">
    <source>
        <dbReference type="Proteomes" id="UP001150904"/>
    </source>
</evidence>
<reference evidence="2" key="1">
    <citation type="submission" date="2022-12" db="EMBL/GenBank/DDBJ databases">
        <authorList>
            <person name="Petersen C."/>
        </authorList>
    </citation>
    <scope>NUCLEOTIDE SEQUENCE</scope>
    <source>
        <strain evidence="2">IBT 15544</strain>
    </source>
</reference>
<feature type="compositionally biased region" description="Acidic residues" evidence="1">
    <location>
        <begin position="587"/>
        <end position="597"/>
    </location>
</feature>
<dbReference type="RefSeq" id="XP_058304788.1">
    <property type="nucleotide sequence ID" value="XM_058457889.1"/>
</dbReference>
<feature type="region of interest" description="Disordered" evidence="1">
    <location>
        <begin position="587"/>
        <end position="618"/>
    </location>
</feature>
<name>A0A9W9J787_9EURO</name>
<sequence length="618" mass="69151">MGDAARPDDDEFNQVLQESLNTWSSYLNAGSEDHFFLQQAIDLKSLVCQTPPFLGDGLAFPSESISFACEKKSTQEKGSLVVNGRSTWRTYKGTCDLQPRVLPKQLLLADGSRVSVKLSEDSPFSDWPGVQGLSGYDNGNYLSVLYLAWAYILSARWVELLRRSVSHECQMRYTAQGVQGSSQPNKPPMVQIDLGDDACEEEILWWRALLCSDDGWTATTKYNGHVYLSPWSVSVKCAGMTVATEDFSGVNSDPPLSMTALKYLSRFCVHHRLYAQCSVALAGALFIPFLSGRTVSLPFPKQPSRLEILEIKESSKESAFSIQDLLKEHGELLPKYMTLSTNTWGLRSLLCCTFFNTDIACNLVSAWMNPAFAVLDSISPREDLLAALMANRQPRLGILWLGAILTGLAKSVLRDIRAGMTALDLPASAWTGTKQTFLTSKVGDSDGEIINRDDECRLLFITACEGHDRPPIWPWKPFGFTQLCDTELSVRQHAQCTTHCLEYESWEWILTNNRSMRDFGEISQPPDQASHLSTNRTSVALDDYNYDFFSQLLSEGATRGIFGWLRSTGYPRSERAIYQHSWLDLEATDEEPDDAGSDVDIQRGSEEMRVESWLEGVE</sequence>
<dbReference type="AlphaFoldDB" id="A0A9W9J787"/>
<protein>
    <submittedName>
        <fullName evidence="2">Uncharacterized protein</fullName>
    </submittedName>
</protein>
<proteinExistence type="predicted"/>
<reference evidence="2" key="2">
    <citation type="journal article" date="2023" name="IMA Fungus">
        <title>Comparative genomic study of the Penicillium genus elucidates a diverse pangenome and 15 lateral gene transfer events.</title>
        <authorList>
            <person name="Petersen C."/>
            <person name="Sorensen T."/>
            <person name="Nielsen M.R."/>
            <person name="Sondergaard T.E."/>
            <person name="Sorensen J.L."/>
            <person name="Fitzpatrick D.A."/>
            <person name="Frisvad J.C."/>
            <person name="Nielsen K.L."/>
        </authorList>
    </citation>
    <scope>NUCLEOTIDE SEQUENCE</scope>
    <source>
        <strain evidence="2">IBT 15544</strain>
    </source>
</reference>